<dbReference type="Proteomes" id="UP000472335">
    <property type="component" value="Unassembled WGS sequence"/>
</dbReference>
<feature type="compositionally biased region" description="Low complexity" evidence="7">
    <location>
        <begin position="221"/>
        <end position="241"/>
    </location>
</feature>
<accession>A0A6G4V0R7</accession>
<evidence type="ECO:0000313" key="11">
    <source>
        <dbReference type="Proteomes" id="UP000472335"/>
    </source>
</evidence>
<proteinExistence type="inferred from homology"/>
<evidence type="ECO:0000256" key="7">
    <source>
        <dbReference type="SAM" id="MobiDB-lite"/>
    </source>
</evidence>
<evidence type="ECO:0000256" key="1">
    <source>
        <dbReference type="ARBA" id="ARBA00004651"/>
    </source>
</evidence>
<evidence type="ECO:0000256" key="2">
    <source>
        <dbReference type="ARBA" id="ARBA00008193"/>
    </source>
</evidence>
<evidence type="ECO:0000256" key="3">
    <source>
        <dbReference type="ARBA" id="ARBA00022475"/>
    </source>
</evidence>
<evidence type="ECO:0000313" key="10">
    <source>
        <dbReference type="EMBL" id="NGO07586.1"/>
    </source>
</evidence>
<dbReference type="GO" id="GO:0005886">
    <property type="term" value="C:plasma membrane"/>
    <property type="evidence" value="ECO:0007669"/>
    <property type="project" value="UniProtKB-SubCell"/>
</dbReference>
<dbReference type="InterPro" id="IPR005115">
    <property type="entry name" value="Gly_transporter"/>
</dbReference>
<feature type="transmembrane region" description="Helical" evidence="8">
    <location>
        <begin position="37"/>
        <end position="54"/>
    </location>
</feature>
<sequence>MPTSELSHWIQYAMDLLGIFAFALSGALLSVRKDFDIFGTIALAEAAGLGGGLFRDLVIGVTPVAFADLGYCLAPLGAALIIFFGATIHHDSSMFDGFDAAALGLFSVTGTIKALTHGFGLTAATTLGVATAVGGGVLSSLLALEVPPLLRWNRDLYALPALVGAGAVALLHAVEVLNVLTAVGAALAAFLLRLLALRRHWRTPRSRMWRDPFTGMRQQAGSGQSSVRPSGQSSVRSSVRSEGAAAVHGQYPPMEDTLRIRLPDRHTRSRPK</sequence>
<dbReference type="PANTHER" id="PTHR30506:SF3">
    <property type="entry name" value="UPF0126 INNER MEMBRANE PROTEIN YADS-RELATED"/>
    <property type="match status" value="1"/>
</dbReference>
<feature type="domain" description="Glycine transporter" evidence="9">
    <location>
        <begin position="98"/>
        <end position="172"/>
    </location>
</feature>
<comment type="similarity">
    <text evidence="2">Belongs to the UPF0126 family.</text>
</comment>
<evidence type="ECO:0000256" key="8">
    <source>
        <dbReference type="SAM" id="Phobius"/>
    </source>
</evidence>
<dbReference type="EMBL" id="JAAKZY010000017">
    <property type="protein sequence ID" value="NGO07586.1"/>
    <property type="molecule type" value="Genomic_DNA"/>
</dbReference>
<dbReference type="PANTHER" id="PTHR30506">
    <property type="entry name" value="INNER MEMBRANE PROTEIN"/>
    <property type="match status" value="1"/>
</dbReference>
<dbReference type="AlphaFoldDB" id="A0A6G4V0R7"/>
<feature type="transmembrane region" description="Helical" evidence="8">
    <location>
        <begin position="119"/>
        <end position="144"/>
    </location>
</feature>
<keyword evidence="4 8" id="KW-0812">Transmembrane</keyword>
<keyword evidence="5 8" id="KW-1133">Transmembrane helix</keyword>
<keyword evidence="3" id="KW-1003">Cell membrane</keyword>
<organism evidence="10 11">
    <name type="scientific">Streptomyces scabichelini</name>
    <dbReference type="NCBI Taxonomy" id="2711217"/>
    <lineage>
        <taxon>Bacteria</taxon>
        <taxon>Bacillati</taxon>
        <taxon>Actinomycetota</taxon>
        <taxon>Actinomycetes</taxon>
        <taxon>Kitasatosporales</taxon>
        <taxon>Streptomycetaceae</taxon>
        <taxon>Streptomyces</taxon>
    </lineage>
</organism>
<feature type="region of interest" description="Disordered" evidence="7">
    <location>
        <begin position="209"/>
        <end position="272"/>
    </location>
</feature>
<reference evidence="10 11" key="1">
    <citation type="submission" date="2020-02" db="EMBL/GenBank/DDBJ databases">
        <title>Whole-genome analyses of novel actinobacteria.</title>
        <authorList>
            <person name="Sahin N."/>
            <person name="Gencbay T."/>
        </authorList>
    </citation>
    <scope>NUCLEOTIDE SEQUENCE [LARGE SCALE GENOMIC DNA]</scope>
    <source>
        <strain evidence="10 11">HC44</strain>
    </source>
</reference>
<name>A0A6G4V0R7_9ACTN</name>
<dbReference type="Pfam" id="PF03458">
    <property type="entry name" value="Gly_transporter"/>
    <property type="match status" value="2"/>
</dbReference>
<evidence type="ECO:0000256" key="4">
    <source>
        <dbReference type="ARBA" id="ARBA00022692"/>
    </source>
</evidence>
<gene>
    <name evidence="10" type="ORF">G5C60_07950</name>
</gene>
<comment type="caution">
    <text evidence="10">The sequence shown here is derived from an EMBL/GenBank/DDBJ whole genome shotgun (WGS) entry which is preliminary data.</text>
</comment>
<evidence type="ECO:0000256" key="5">
    <source>
        <dbReference type="ARBA" id="ARBA00022989"/>
    </source>
</evidence>
<comment type="subcellular location">
    <subcellularLocation>
        <location evidence="1">Cell membrane</location>
        <topology evidence="1">Multi-pass membrane protein</topology>
    </subcellularLocation>
</comment>
<protein>
    <submittedName>
        <fullName evidence="10">Trimeric intracellular cation channel family protein</fullName>
    </submittedName>
</protein>
<evidence type="ECO:0000259" key="9">
    <source>
        <dbReference type="Pfam" id="PF03458"/>
    </source>
</evidence>
<keyword evidence="6 8" id="KW-0472">Membrane</keyword>
<feature type="transmembrane region" description="Helical" evidence="8">
    <location>
        <begin position="66"/>
        <end position="88"/>
    </location>
</feature>
<feature type="domain" description="Glycine transporter" evidence="9">
    <location>
        <begin position="13"/>
        <end position="84"/>
    </location>
</feature>
<evidence type="ECO:0000256" key="6">
    <source>
        <dbReference type="ARBA" id="ARBA00023136"/>
    </source>
</evidence>
<feature type="transmembrane region" description="Helical" evidence="8">
    <location>
        <begin position="179"/>
        <end position="197"/>
    </location>
</feature>
<feature type="compositionally biased region" description="Basic and acidic residues" evidence="7">
    <location>
        <begin position="256"/>
        <end position="266"/>
    </location>
</feature>
<feature type="transmembrane region" description="Helical" evidence="8">
    <location>
        <begin position="156"/>
        <end position="173"/>
    </location>
</feature>
<feature type="transmembrane region" description="Helical" evidence="8">
    <location>
        <begin position="12"/>
        <end position="31"/>
    </location>
</feature>
<keyword evidence="11" id="KW-1185">Reference proteome</keyword>